<dbReference type="PANTHER" id="PTHR24287:SF5">
    <property type="entry name" value="P450, PUTATIVE (EUROFUNG)-RELATED"/>
    <property type="match status" value="1"/>
</dbReference>
<keyword evidence="8" id="KW-0408">Iron</keyword>
<keyword evidence="10" id="KW-0472">Membrane</keyword>
<comment type="caution">
    <text evidence="11">The sequence shown here is derived from an EMBL/GenBank/DDBJ whole genome shotgun (WGS) entry which is preliminary data.</text>
</comment>
<evidence type="ECO:0000256" key="9">
    <source>
        <dbReference type="ARBA" id="ARBA00023033"/>
    </source>
</evidence>
<dbReference type="AlphaFoldDB" id="A0A4R8T9X3"/>
<dbReference type="PANTHER" id="PTHR24287">
    <property type="entry name" value="P450, PUTATIVE (EUROFUNG)-RELATED"/>
    <property type="match status" value="1"/>
</dbReference>
<dbReference type="EMBL" id="QAPF01000165">
    <property type="protein sequence ID" value="TEA14333.1"/>
    <property type="molecule type" value="Genomic_DNA"/>
</dbReference>
<evidence type="ECO:0000256" key="1">
    <source>
        <dbReference type="ARBA" id="ARBA00001971"/>
    </source>
</evidence>
<keyword evidence="6" id="KW-1133">Transmembrane helix</keyword>
<dbReference type="GO" id="GO:0020037">
    <property type="term" value="F:heme binding"/>
    <property type="evidence" value="ECO:0007669"/>
    <property type="project" value="InterPro"/>
</dbReference>
<dbReference type="InterPro" id="IPR047146">
    <property type="entry name" value="Cyt_P450_E_CYP52_fungi"/>
</dbReference>
<evidence type="ECO:0000256" key="5">
    <source>
        <dbReference type="ARBA" id="ARBA00022723"/>
    </source>
</evidence>
<proteinExistence type="inferred from homology"/>
<evidence type="ECO:0000256" key="3">
    <source>
        <dbReference type="ARBA" id="ARBA00010617"/>
    </source>
</evidence>
<dbReference type="GO" id="GO:0005506">
    <property type="term" value="F:iron ion binding"/>
    <property type="evidence" value="ECO:0007669"/>
    <property type="project" value="InterPro"/>
</dbReference>
<evidence type="ECO:0000256" key="10">
    <source>
        <dbReference type="ARBA" id="ARBA00023136"/>
    </source>
</evidence>
<dbReference type="SUPFAM" id="SSF48264">
    <property type="entry name" value="Cytochrome P450"/>
    <property type="match status" value="1"/>
</dbReference>
<dbReference type="GO" id="GO:0016705">
    <property type="term" value="F:oxidoreductase activity, acting on paired donors, with incorporation or reduction of molecular oxygen"/>
    <property type="evidence" value="ECO:0007669"/>
    <property type="project" value="InterPro"/>
</dbReference>
<gene>
    <name evidence="11" type="primary">alt2-1</name>
    <name evidence="11" type="ORF">C8034_v010624</name>
</gene>
<reference evidence="11 12" key="1">
    <citation type="submission" date="2018-11" db="EMBL/GenBank/DDBJ databases">
        <title>Genome sequence and assembly of Colletotrichum sidae.</title>
        <authorList>
            <person name="Gan P."/>
            <person name="Shirasu K."/>
        </authorList>
    </citation>
    <scope>NUCLEOTIDE SEQUENCE [LARGE SCALE GENOMIC DNA]</scope>
    <source>
        <strain evidence="11 12">CBS 518.97</strain>
    </source>
</reference>
<comment type="similarity">
    <text evidence="3">Belongs to the cytochrome P450 family.</text>
</comment>
<evidence type="ECO:0000256" key="7">
    <source>
        <dbReference type="ARBA" id="ARBA00023002"/>
    </source>
</evidence>
<evidence type="ECO:0000256" key="6">
    <source>
        <dbReference type="ARBA" id="ARBA00022989"/>
    </source>
</evidence>
<evidence type="ECO:0000256" key="4">
    <source>
        <dbReference type="ARBA" id="ARBA00022692"/>
    </source>
</evidence>
<evidence type="ECO:0000256" key="2">
    <source>
        <dbReference type="ARBA" id="ARBA00004167"/>
    </source>
</evidence>
<dbReference type="InterPro" id="IPR036396">
    <property type="entry name" value="Cyt_P450_sf"/>
</dbReference>
<dbReference type="GO" id="GO:0016020">
    <property type="term" value="C:membrane"/>
    <property type="evidence" value="ECO:0007669"/>
    <property type="project" value="UniProtKB-SubCell"/>
</dbReference>
<dbReference type="GO" id="GO:0004497">
    <property type="term" value="F:monooxygenase activity"/>
    <property type="evidence" value="ECO:0007669"/>
    <property type="project" value="UniProtKB-KW"/>
</dbReference>
<dbReference type="InterPro" id="IPR001128">
    <property type="entry name" value="Cyt_P450"/>
</dbReference>
<comment type="cofactor">
    <cofactor evidence="1">
        <name>heme</name>
        <dbReference type="ChEBI" id="CHEBI:30413"/>
    </cofactor>
</comment>
<keyword evidence="4" id="KW-0812">Transmembrane</keyword>
<sequence>MAWTFYELARNPETLVELRREIASAVGVGAEAREPTYKDLKSMTFVSHVLSETLRLLPNTPFNIRAAPKDTSLPRGGGPDDNDPVGLRAGTQVIFFTHVLHLRDDLNQYDVAPVDEFQPRRWAAWTPRPWTYIPFNGVPRIRVGQQLALAEMAHVLVRVFNAIVV</sequence>
<keyword evidence="9 11" id="KW-0503">Monooxygenase</keyword>
<organism evidence="11 12">
    <name type="scientific">Colletotrichum sidae</name>
    <dbReference type="NCBI Taxonomy" id="1347389"/>
    <lineage>
        <taxon>Eukaryota</taxon>
        <taxon>Fungi</taxon>
        <taxon>Dikarya</taxon>
        <taxon>Ascomycota</taxon>
        <taxon>Pezizomycotina</taxon>
        <taxon>Sordariomycetes</taxon>
        <taxon>Hypocreomycetidae</taxon>
        <taxon>Glomerellales</taxon>
        <taxon>Glomerellaceae</taxon>
        <taxon>Colletotrichum</taxon>
        <taxon>Colletotrichum orbiculare species complex</taxon>
    </lineage>
</organism>
<comment type="subcellular location">
    <subcellularLocation>
        <location evidence="2">Membrane</location>
        <topology evidence="2">Single-pass membrane protein</topology>
    </subcellularLocation>
</comment>
<evidence type="ECO:0000313" key="11">
    <source>
        <dbReference type="EMBL" id="TEA14333.1"/>
    </source>
</evidence>
<name>A0A4R8T9X3_9PEZI</name>
<keyword evidence="7" id="KW-0560">Oxidoreductase</keyword>
<dbReference type="Gene3D" id="1.10.630.10">
    <property type="entry name" value="Cytochrome P450"/>
    <property type="match status" value="1"/>
</dbReference>
<protein>
    <submittedName>
        <fullName evidence="11">Cytochrome P450 monooxygenase alt2</fullName>
    </submittedName>
</protein>
<accession>A0A4R8T9X3</accession>
<keyword evidence="12" id="KW-1185">Reference proteome</keyword>
<dbReference type="Proteomes" id="UP000295604">
    <property type="component" value="Unassembled WGS sequence"/>
</dbReference>
<keyword evidence="5" id="KW-0479">Metal-binding</keyword>
<evidence type="ECO:0000256" key="8">
    <source>
        <dbReference type="ARBA" id="ARBA00023004"/>
    </source>
</evidence>
<dbReference type="Pfam" id="PF00067">
    <property type="entry name" value="p450"/>
    <property type="match status" value="1"/>
</dbReference>
<evidence type="ECO:0000313" key="12">
    <source>
        <dbReference type="Proteomes" id="UP000295604"/>
    </source>
</evidence>